<dbReference type="Proteomes" id="UP000470213">
    <property type="component" value="Unassembled WGS sequence"/>
</dbReference>
<dbReference type="AlphaFoldDB" id="A0A7X5LN99"/>
<evidence type="ECO:0000256" key="1">
    <source>
        <dbReference type="SAM" id="Phobius"/>
    </source>
</evidence>
<feature type="transmembrane region" description="Helical" evidence="1">
    <location>
        <begin position="29"/>
        <end position="48"/>
    </location>
</feature>
<proteinExistence type="predicted"/>
<accession>A0A7X5LN99</accession>
<evidence type="ECO:0000313" key="2">
    <source>
        <dbReference type="EMBL" id="NDV92481.1"/>
    </source>
</evidence>
<organism evidence="2 3">
    <name type="scientific">Alteromonas profundi</name>
    <dbReference type="NCBI Taxonomy" id="2696062"/>
    <lineage>
        <taxon>Bacteria</taxon>
        <taxon>Pseudomonadati</taxon>
        <taxon>Pseudomonadota</taxon>
        <taxon>Gammaproteobacteria</taxon>
        <taxon>Alteromonadales</taxon>
        <taxon>Alteromonadaceae</taxon>
        <taxon>Alteromonas/Salinimonas group</taxon>
        <taxon>Alteromonas</taxon>
    </lineage>
</organism>
<keyword evidence="1" id="KW-1133">Transmembrane helix</keyword>
<gene>
    <name evidence="2" type="ORF">GTH32_14990</name>
</gene>
<keyword evidence="1" id="KW-0472">Membrane</keyword>
<dbReference type="EMBL" id="JAAAWN010000023">
    <property type="protein sequence ID" value="NDV92481.1"/>
    <property type="molecule type" value="Genomic_DNA"/>
</dbReference>
<comment type="caution">
    <text evidence="2">The sequence shown here is derived from an EMBL/GenBank/DDBJ whole genome shotgun (WGS) entry which is preliminary data.</text>
</comment>
<evidence type="ECO:0000313" key="3">
    <source>
        <dbReference type="Proteomes" id="UP000470213"/>
    </source>
</evidence>
<protein>
    <submittedName>
        <fullName evidence="2">Uncharacterized protein</fullName>
    </submittedName>
</protein>
<keyword evidence="3" id="KW-1185">Reference proteome</keyword>
<sequence>MATSSPSHTHWMYSFVQSVQQHASSVGTWLWMANVVLLVNVVLVLSGTMAEASEFVSAIQDNVVIEPYYLALLEQTLSQFISPVIILVLFGLKVHSCATARAAYEGDDRPLPFVFYEYPQPFIQQLGSRAPPIAH</sequence>
<reference evidence="2 3" key="1">
    <citation type="submission" date="2020-01" db="EMBL/GenBank/DDBJ databases">
        <authorList>
            <person name="Chen J."/>
            <person name="Zhu S."/>
            <person name="Yang J."/>
        </authorList>
    </citation>
    <scope>NUCLEOTIDE SEQUENCE [LARGE SCALE GENOMIC DNA]</scope>
    <source>
        <strain evidence="2 3">345S023</strain>
    </source>
</reference>
<dbReference type="RefSeq" id="WP_163087233.1">
    <property type="nucleotide sequence ID" value="NZ_JAAAWN010000023.1"/>
</dbReference>
<name>A0A7X5LN99_9ALTE</name>
<keyword evidence="1" id="KW-0812">Transmembrane</keyword>
<feature type="transmembrane region" description="Helical" evidence="1">
    <location>
        <begin position="68"/>
        <end position="92"/>
    </location>
</feature>